<dbReference type="InterPro" id="IPR007077">
    <property type="entry name" value="TfoX_C"/>
</dbReference>
<accession>A0A4R2MT32</accession>
<dbReference type="Proteomes" id="UP000294841">
    <property type="component" value="Unassembled WGS sequence"/>
</dbReference>
<dbReference type="Pfam" id="PF04993">
    <property type="entry name" value="TfoX_N"/>
    <property type="match status" value="1"/>
</dbReference>
<dbReference type="PIRSF" id="PIRSF028788">
    <property type="entry name" value="TfoX_Sxy"/>
    <property type="match status" value="1"/>
</dbReference>
<dbReference type="GO" id="GO:0030420">
    <property type="term" value="P:establishment of competence for transformation"/>
    <property type="evidence" value="ECO:0007669"/>
    <property type="project" value="InterPro"/>
</dbReference>
<gene>
    <name evidence="3" type="ORF">EV697_1071</name>
</gene>
<comment type="caution">
    <text evidence="3">The sequence shown here is derived from an EMBL/GenBank/DDBJ whole genome shotgun (WGS) entry which is preliminary data.</text>
</comment>
<feature type="domain" description="TfoX N-terminal" evidence="1">
    <location>
        <begin position="19"/>
        <end position="107"/>
    </location>
</feature>
<dbReference type="RefSeq" id="WP_132024701.1">
    <property type="nucleotide sequence ID" value="NZ_SLXI01000007.1"/>
</dbReference>
<dbReference type="InterPro" id="IPR026256">
    <property type="entry name" value="TfoX-like_gammaprotbact"/>
</dbReference>
<evidence type="ECO:0000313" key="3">
    <source>
        <dbReference type="EMBL" id="TCP11450.1"/>
    </source>
</evidence>
<organism evidence="3 4">
    <name type="scientific">Bisgaardia hudsonensis</name>
    <dbReference type="NCBI Taxonomy" id="109472"/>
    <lineage>
        <taxon>Bacteria</taxon>
        <taxon>Pseudomonadati</taxon>
        <taxon>Pseudomonadota</taxon>
        <taxon>Gammaproteobacteria</taxon>
        <taxon>Pasteurellales</taxon>
        <taxon>Pasteurellaceae</taxon>
        <taxon>Bisgaardia</taxon>
    </lineage>
</organism>
<dbReference type="PANTHER" id="PTHR36121:SF1">
    <property type="entry name" value="PROTEIN SXY"/>
    <property type="match status" value="1"/>
</dbReference>
<evidence type="ECO:0000313" key="4">
    <source>
        <dbReference type="Proteomes" id="UP000294841"/>
    </source>
</evidence>
<proteinExistence type="predicted"/>
<name>A0A4R2MT32_9PAST</name>
<sequence>MKITLKSTEEIRNSLNELIGSVTAKNLFTGYGLFKDNIMFGLYQNGTLYIRAEDKFAKYLQYQGAVSYLTVLPKSKLNIGNYYRLPKILIEDKILYKKILIQSIEQAKAQKIAIEIAKKNRIKDLFNLSIKHERLLAKIDIYDVNTFRMVGDINCYIKLKKQGISVNLTLFWNLKAALLNKNVNLLTEKEKENALIQLNRSLFDAGLRKIKTIN</sequence>
<dbReference type="EMBL" id="SLXI01000007">
    <property type="protein sequence ID" value="TCP11450.1"/>
    <property type="molecule type" value="Genomic_DNA"/>
</dbReference>
<dbReference type="OrthoDB" id="4225809at2"/>
<dbReference type="PANTHER" id="PTHR36121">
    <property type="entry name" value="PROTEIN SXY"/>
    <property type="match status" value="1"/>
</dbReference>
<dbReference type="InterPro" id="IPR007076">
    <property type="entry name" value="TfoX_N"/>
</dbReference>
<keyword evidence="4" id="KW-1185">Reference proteome</keyword>
<dbReference type="SUPFAM" id="SSF159894">
    <property type="entry name" value="YgaC/TfoX-N like"/>
    <property type="match status" value="1"/>
</dbReference>
<dbReference type="Gene3D" id="1.10.150.20">
    <property type="entry name" value="5' to 3' exonuclease, C-terminal subdomain"/>
    <property type="match status" value="1"/>
</dbReference>
<reference evidence="3 4" key="1">
    <citation type="submission" date="2019-03" db="EMBL/GenBank/DDBJ databases">
        <title>Genomic Encyclopedia of Type Strains, Phase IV (KMG-IV): sequencing the most valuable type-strain genomes for metagenomic binning, comparative biology and taxonomic classification.</title>
        <authorList>
            <person name="Goeker M."/>
        </authorList>
    </citation>
    <scope>NUCLEOTIDE SEQUENCE [LARGE SCALE GENOMIC DNA]</scope>
    <source>
        <strain evidence="3 4">DSM 28231</strain>
    </source>
</reference>
<evidence type="ECO:0000259" key="1">
    <source>
        <dbReference type="Pfam" id="PF04993"/>
    </source>
</evidence>
<dbReference type="Gene3D" id="3.30.1460.30">
    <property type="entry name" value="YgaC/TfoX-N like chaperone"/>
    <property type="match status" value="1"/>
</dbReference>
<feature type="domain" description="TfoX C-terminal" evidence="2">
    <location>
        <begin position="119"/>
        <end position="193"/>
    </location>
</feature>
<protein>
    <submittedName>
        <fullName evidence="3">Regulator of competence-specific genes</fullName>
    </submittedName>
</protein>
<dbReference type="InterPro" id="IPR047525">
    <property type="entry name" value="TfoX-like"/>
</dbReference>
<dbReference type="Pfam" id="PF04994">
    <property type="entry name" value="TfoX_C"/>
    <property type="match status" value="1"/>
</dbReference>
<dbReference type="AlphaFoldDB" id="A0A4R2MT32"/>
<evidence type="ECO:0000259" key="2">
    <source>
        <dbReference type="Pfam" id="PF04994"/>
    </source>
</evidence>